<dbReference type="Pfam" id="PF00501">
    <property type="entry name" value="AMP-binding"/>
    <property type="match status" value="1"/>
</dbReference>
<dbReference type="InterPro" id="IPR045851">
    <property type="entry name" value="AMP-bd_C_sf"/>
</dbReference>
<reference evidence="3 4" key="1">
    <citation type="submission" date="2024-06" db="EMBL/GenBank/DDBJ databases">
        <title>The Natural Products Discovery Center: Release of the First 8490 Sequenced Strains for Exploring Actinobacteria Biosynthetic Diversity.</title>
        <authorList>
            <person name="Kalkreuter E."/>
            <person name="Kautsar S.A."/>
            <person name="Yang D."/>
            <person name="Bader C.D."/>
            <person name="Teijaro C.N."/>
            <person name="Fluegel L."/>
            <person name="Davis C.M."/>
            <person name="Simpson J.R."/>
            <person name="Lauterbach L."/>
            <person name="Steele A.D."/>
            <person name="Gui C."/>
            <person name="Meng S."/>
            <person name="Li G."/>
            <person name="Viehrig K."/>
            <person name="Ye F."/>
            <person name="Su P."/>
            <person name="Kiefer A.F."/>
            <person name="Nichols A."/>
            <person name="Cepeda A.J."/>
            <person name="Yan W."/>
            <person name="Fan B."/>
            <person name="Jiang Y."/>
            <person name="Adhikari A."/>
            <person name="Zheng C.-J."/>
            <person name="Schuster L."/>
            <person name="Cowan T.M."/>
            <person name="Smanski M.J."/>
            <person name="Chevrette M.G."/>
            <person name="De Carvalho L.P.S."/>
            <person name="Shen B."/>
        </authorList>
    </citation>
    <scope>NUCLEOTIDE SEQUENCE [LARGE SCALE GENOMIC DNA]</scope>
    <source>
        <strain evidence="3 4">NPDC006337</strain>
    </source>
</reference>
<dbReference type="InterPro" id="IPR000873">
    <property type="entry name" value="AMP-dep_synth/lig_dom"/>
</dbReference>
<dbReference type="Gene3D" id="3.30.300.30">
    <property type="match status" value="1"/>
</dbReference>
<feature type="compositionally biased region" description="Basic and acidic residues" evidence="1">
    <location>
        <begin position="497"/>
        <end position="506"/>
    </location>
</feature>
<feature type="domain" description="AMP-dependent synthetase/ligase" evidence="2">
    <location>
        <begin position="10"/>
        <end position="369"/>
    </location>
</feature>
<evidence type="ECO:0000259" key="2">
    <source>
        <dbReference type="Pfam" id="PF00501"/>
    </source>
</evidence>
<keyword evidence="4" id="KW-1185">Reference proteome</keyword>
<dbReference type="InterPro" id="IPR042099">
    <property type="entry name" value="ANL_N_sf"/>
</dbReference>
<dbReference type="Proteomes" id="UP001550378">
    <property type="component" value="Unassembled WGS sequence"/>
</dbReference>
<dbReference type="EMBL" id="JBEXZR010000002">
    <property type="protein sequence ID" value="MEU0706448.1"/>
    <property type="molecule type" value="Genomic_DNA"/>
</dbReference>
<feature type="region of interest" description="Disordered" evidence="1">
    <location>
        <begin position="311"/>
        <end position="330"/>
    </location>
</feature>
<dbReference type="PANTHER" id="PTHR45527">
    <property type="entry name" value="NONRIBOSOMAL PEPTIDE SYNTHETASE"/>
    <property type="match status" value="1"/>
</dbReference>
<dbReference type="SUPFAM" id="SSF56801">
    <property type="entry name" value="Acetyl-CoA synthetase-like"/>
    <property type="match status" value="1"/>
</dbReference>
<evidence type="ECO:0000313" key="4">
    <source>
        <dbReference type="Proteomes" id="UP001550378"/>
    </source>
</evidence>
<protein>
    <submittedName>
        <fullName evidence="3">AMP-binding protein</fullName>
    </submittedName>
</protein>
<evidence type="ECO:0000313" key="3">
    <source>
        <dbReference type="EMBL" id="MEU0706448.1"/>
    </source>
</evidence>
<proteinExistence type="predicted"/>
<sequence>MTLPSVLDPFFAAARSHPERPAVIDNGMTVGYGQLASWAGTVADLVATRTPGPHPPVAVVTHHSVRDIAAILGVLAAGRGYVVVPGEDAGRAGDALRALGCRELIATADTGPLPAVDRVLRPRWTPSRAPVRHGGRPVGADDPAYVLFTSGSTGAPKAVAVPHRALHAVLPHLIERYGAGPDTVSLNFTRADGDTSLEEILPPLLTGGLVVLDGDAEADLDRVLTDHEVTLINLPVDYWHIYTGHLLETGRKLPGSVETVVIGGEAVRPDMLERWHRLGADGVRLLNTYGSTETALVTHSAVLAGPGAETTVSVPTDAERPSGGDPFADGVPIGRPLPSVRQAVVPRPDAPDGPGELFVSGPQLATGYLDDPARTAARFVEADLGGGPARWYRTGDLVHEAADGTLVFHGRVDHQVKIRGHRVDLLDVEEAIGRLPGVTAVAAAPHSKGEHTALVAFVVLAPEATAPHDDAHVPHDTTGADATDSAHDATGPVHHSTGADRTESAHDATGPAHDATAPVHHSTGADAIGPAHDATRPVHATAPAPDPAALRARLRATLPHHLVPDRIVAVPELAHTRTGKVDRAATRDRYL</sequence>
<feature type="region of interest" description="Disordered" evidence="1">
    <location>
        <begin position="467"/>
        <end position="544"/>
    </location>
</feature>
<dbReference type="RefSeq" id="WP_359805916.1">
    <property type="nucleotide sequence ID" value="NZ_JBEXZQ010000010.1"/>
</dbReference>
<accession>A0ABV2VYW5</accession>
<name>A0ABV2VYW5_9ACTN</name>
<dbReference type="PROSITE" id="PS00455">
    <property type="entry name" value="AMP_BINDING"/>
    <property type="match status" value="1"/>
</dbReference>
<dbReference type="Gene3D" id="3.40.50.12780">
    <property type="entry name" value="N-terminal domain of ligase-like"/>
    <property type="match status" value="1"/>
</dbReference>
<dbReference type="InterPro" id="IPR020845">
    <property type="entry name" value="AMP-binding_CS"/>
</dbReference>
<gene>
    <name evidence="3" type="ORF">ABZ508_03575</name>
</gene>
<comment type="caution">
    <text evidence="3">The sequence shown here is derived from an EMBL/GenBank/DDBJ whole genome shotgun (WGS) entry which is preliminary data.</text>
</comment>
<dbReference type="PANTHER" id="PTHR45527:SF1">
    <property type="entry name" value="FATTY ACID SYNTHASE"/>
    <property type="match status" value="1"/>
</dbReference>
<evidence type="ECO:0000256" key="1">
    <source>
        <dbReference type="SAM" id="MobiDB-lite"/>
    </source>
</evidence>
<organism evidence="3 4">
    <name type="scientific">Streptomyces lavendulocolor</name>
    <dbReference type="NCBI Taxonomy" id="67316"/>
    <lineage>
        <taxon>Bacteria</taxon>
        <taxon>Bacillati</taxon>
        <taxon>Actinomycetota</taxon>
        <taxon>Actinomycetes</taxon>
        <taxon>Kitasatosporales</taxon>
        <taxon>Streptomycetaceae</taxon>
        <taxon>Streptomyces</taxon>
    </lineage>
</organism>